<dbReference type="EMBL" id="QXQB01000001">
    <property type="protein sequence ID" value="RJX41584.1"/>
    <property type="molecule type" value="Genomic_DNA"/>
</dbReference>
<gene>
    <name evidence="1" type="ORF">D3P09_06365</name>
</gene>
<name>A0A3A6Q6W5_9BACL</name>
<keyword evidence="2" id="KW-1185">Reference proteome</keyword>
<sequence length="103" mass="11417">METIELSSIIIGYAQHSSFKVAFSKAVLVIVTDHGDKLWYIDVDGVRDKDLLSWFSQNEDIRVQLTAKAATGEEYQGIAYFHPNEPSSAAAIRGDGELIRTEA</sequence>
<dbReference type="RefSeq" id="WP_120108109.1">
    <property type="nucleotide sequence ID" value="NZ_QXQB01000001.1"/>
</dbReference>
<dbReference type="AlphaFoldDB" id="A0A3A6Q6W5"/>
<reference evidence="1 2" key="1">
    <citation type="submission" date="2018-09" db="EMBL/GenBank/DDBJ databases">
        <title>Paenibacillus aracenensis nov. sp. isolated from a cave in southern Spain.</title>
        <authorList>
            <person name="Jurado V."/>
            <person name="Gutierrez-Patricio S."/>
            <person name="Gonzalez-Pimentel J.L."/>
            <person name="Miller A.Z."/>
            <person name="Laiz L."/>
            <person name="Saiz-Jimenez C."/>
        </authorList>
    </citation>
    <scope>NUCLEOTIDE SEQUENCE [LARGE SCALE GENOMIC DNA]</scope>
    <source>
        <strain evidence="1 2">JCM 19203</strain>
    </source>
</reference>
<evidence type="ECO:0000313" key="1">
    <source>
        <dbReference type="EMBL" id="RJX41584.1"/>
    </source>
</evidence>
<dbReference type="Proteomes" id="UP000267798">
    <property type="component" value="Unassembled WGS sequence"/>
</dbReference>
<dbReference type="OrthoDB" id="2678890at2"/>
<protein>
    <submittedName>
        <fullName evidence="1">Uncharacterized protein</fullName>
    </submittedName>
</protein>
<comment type="caution">
    <text evidence="1">The sequence shown here is derived from an EMBL/GenBank/DDBJ whole genome shotgun (WGS) entry which is preliminary data.</text>
</comment>
<accession>A0A3A6Q6W5</accession>
<organism evidence="1 2">
    <name type="scientific">Paenibacillus pinisoli</name>
    <dbReference type="NCBI Taxonomy" id="1276110"/>
    <lineage>
        <taxon>Bacteria</taxon>
        <taxon>Bacillati</taxon>
        <taxon>Bacillota</taxon>
        <taxon>Bacilli</taxon>
        <taxon>Bacillales</taxon>
        <taxon>Paenibacillaceae</taxon>
        <taxon>Paenibacillus</taxon>
    </lineage>
</organism>
<evidence type="ECO:0000313" key="2">
    <source>
        <dbReference type="Proteomes" id="UP000267798"/>
    </source>
</evidence>
<proteinExistence type="predicted"/>